<feature type="transmembrane region" description="Helical" evidence="13">
    <location>
        <begin position="152"/>
        <end position="172"/>
    </location>
</feature>
<gene>
    <name evidence="16" type="ORF">PSET11_02860</name>
</gene>
<accession>A0A3P5XQJ7</accession>
<keyword evidence="3" id="KW-1003">Cell membrane</keyword>
<evidence type="ECO:0000256" key="4">
    <source>
        <dbReference type="ARBA" id="ARBA00022692"/>
    </source>
</evidence>
<dbReference type="FunFam" id="1.20.1560.10:FF:000011">
    <property type="entry name" value="Multidrug ABC transporter ATP-binding protein"/>
    <property type="match status" value="1"/>
</dbReference>
<dbReference type="PROSITE" id="PS50929">
    <property type="entry name" value="ABC_TM1F"/>
    <property type="match status" value="1"/>
</dbReference>
<evidence type="ECO:0000313" key="16">
    <source>
        <dbReference type="EMBL" id="VDC31139.1"/>
    </source>
</evidence>
<organism evidence="16 17">
    <name type="scientific">Arthrobacter ulcerisalmonis</name>
    <dbReference type="NCBI Taxonomy" id="2483813"/>
    <lineage>
        <taxon>Bacteria</taxon>
        <taxon>Bacillati</taxon>
        <taxon>Actinomycetota</taxon>
        <taxon>Actinomycetes</taxon>
        <taxon>Micrococcales</taxon>
        <taxon>Micrococcaceae</taxon>
        <taxon>Arthrobacter</taxon>
    </lineage>
</organism>
<keyword evidence="4 13" id="KW-0812">Transmembrane</keyword>
<dbReference type="Gene3D" id="1.20.1560.10">
    <property type="entry name" value="ABC transporter type 1, transmembrane domain"/>
    <property type="match status" value="1"/>
</dbReference>
<reference evidence="16 17" key="1">
    <citation type="submission" date="2018-11" db="EMBL/GenBank/DDBJ databases">
        <authorList>
            <person name="Criscuolo A."/>
        </authorList>
    </citation>
    <scope>NUCLEOTIDE SEQUENCE [LARGE SCALE GENOMIC DNA]</scope>
    <source>
        <strain evidence="16">AT11b</strain>
    </source>
</reference>
<dbReference type="GO" id="GO:0005524">
    <property type="term" value="F:ATP binding"/>
    <property type="evidence" value="ECO:0007669"/>
    <property type="project" value="UniProtKB-KW"/>
</dbReference>
<dbReference type="FunFam" id="3.40.50.300:FF:000287">
    <property type="entry name" value="Multidrug ABC transporter ATP-binding protein"/>
    <property type="match status" value="1"/>
</dbReference>
<feature type="compositionally biased region" description="Low complexity" evidence="12">
    <location>
        <begin position="345"/>
        <end position="369"/>
    </location>
</feature>
<dbReference type="InterPro" id="IPR003439">
    <property type="entry name" value="ABC_transporter-like_ATP-bd"/>
</dbReference>
<evidence type="ECO:0000256" key="9">
    <source>
        <dbReference type="ARBA" id="ARBA00055053"/>
    </source>
</evidence>
<dbReference type="AlphaFoldDB" id="A0A3P5XQJ7"/>
<feature type="transmembrane region" description="Helical" evidence="13">
    <location>
        <begin position="73"/>
        <end position="94"/>
    </location>
</feature>
<dbReference type="Pfam" id="PF00005">
    <property type="entry name" value="ABC_tran"/>
    <property type="match status" value="1"/>
</dbReference>
<dbReference type="GO" id="GO:0140359">
    <property type="term" value="F:ABC-type transporter activity"/>
    <property type="evidence" value="ECO:0007669"/>
    <property type="project" value="InterPro"/>
</dbReference>
<keyword evidence="6 16" id="KW-0067">ATP-binding</keyword>
<evidence type="ECO:0000256" key="7">
    <source>
        <dbReference type="ARBA" id="ARBA00022989"/>
    </source>
</evidence>
<dbReference type="EMBL" id="UXAU01000038">
    <property type="protein sequence ID" value="VDC31139.1"/>
    <property type="molecule type" value="Genomic_DNA"/>
</dbReference>
<keyword evidence="5" id="KW-0547">Nucleotide-binding</keyword>
<evidence type="ECO:0000256" key="10">
    <source>
        <dbReference type="ARBA" id="ARBA00061644"/>
    </source>
</evidence>
<dbReference type="GO" id="GO:0016887">
    <property type="term" value="F:ATP hydrolysis activity"/>
    <property type="evidence" value="ECO:0007669"/>
    <property type="project" value="InterPro"/>
</dbReference>
<comment type="similarity">
    <text evidence="10">Belongs to the ABC transporter superfamily. Lipid exporter (TC 3.A.1.106) family.</text>
</comment>
<dbReference type="SUPFAM" id="SSF52540">
    <property type="entry name" value="P-loop containing nucleoside triphosphate hydrolases"/>
    <property type="match status" value="1"/>
</dbReference>
<dbReference type="PANTHER" id="PTHR24221">
    <property type="entry name" value="ATP-BINDING CASSETTE SUB-FAMILY B"/>
    <property type="match status" value="1"/>
</dbReference>
<keyword evidence="2" id="KW-0813">Transport</keyword>
<dbReference type="InterPro" id="IPR036640">
    <property type="entry name" value="ABC1_TM_sf"/>
</dbReference>
<dbReference type="SUPFAM" id="SSF90123">
    <property type="entry name" value="ABC transporter transmembrane region"/>
    <property type="match status" value="1"/>
</dbReference>
<sequence length="627" mass="66211">MTAVASTGGEGPGFWPTAGRLLGQLQPFRRKMVGAVLATCGFAAFNVVAPKILGDATDVVVAGVGSGRLDIRALGSLLAVVAGMYVFASLFNWIQGALTARSVQGVMYSLREQVAGKLQRLPAGYFTERSRGDVLSRATNDIDNIAQALNQLLTQLITSVLLLLGSLAMMIWISPLLALIAVVSIPVSTLITVLVARRSQEQFARQWRETGELNGHAEEFITGHEVIKAFGYQEQAAQTFNASNARLAKAATRAQFSSGMVQPLLILVSNLNYVAVAVVGARQVLAGSMSIGGIQAFIQFSRLFTQPVGQIGGLLNLIQSCAASAARVFDLLDAEEEEATDSPVAGDAAGPDDAGHQPAAPAPGQHSAAPAGSIVFDDVTFSYPDAAPAVQGISFTVKPGQNVAIVGHTGAGKTTLVNLLLRFCEPNTGQIRLGDTDIADMGRDSLRTRFGVVLQDAWLFGGTIRENIGYGRLGASEEDIVAAAEAAYVDHFVRALPAGYDTVLDDGGEPLSKGQRQLVAIARAQLADRSILILDEATSSVDSRTELLLRHAMRGLLHGRTSIVIAHRLATVRNADLILVMEQGRIVEQGTHQSLLAASGSYASLYRAQFPAPAVESAEQGFSEAGR</sequence>
<feature type="transmembrane region" description="Helical" evidence="13">
    <location>
        <begin position="32"/>
        <end position="53"/>
    </location>
</feature>
<evidence type="ECO:0000256" key="3">
    <source>
        <dbReference type="ARBA" id="ARBA00022475"/>
    </source>
</evidence>
<feature type="region of interest" description="Disordered" evidence="12">
    <location>
        <begin position="340"/>
        <end position="369"/>
    </location>
</feature>
<keyword evidence="17" id="KW-1185">Reference proteome</keyword>
<dbReference type="InterPro" id="IPR027417">
    <property type="entry name" value="P-loop_NTPase"/>
</dbReference>
<dbReference type="Pfam" id="PF00664">
    <property type="entry name" value="ABC_membrane"/>
    <property type="match status" value="1"/>
</dbReference>
<dbReference type="CDD" id="cd03254">
    <property type="entry name" value="ABCC_Glucan_exporter_like"/>
    <property type="match status" value="1"/>
</dbReference>
<dbReference type="PANTHER" id="PTHR24221:SF499">
    <property type="entry name" value="FATTY ACID ABC TRANSPORTER ATP-BINDING_PERMEASE PROTEIN"/>
    <property type="match status" value="1"/>
</dbReference>
<evidence type="ECO:0000313" key="17">
    <source>
        <dbReference type="Proteomes" id="UP000280861"/>
    </source>
</evidence>
<keyword evidence="7 13" id="KW-1133">Transmembrane helix</keyword>
<evidence type="ECO:0000259" key="15">
    <source>
        <dbReference type="PROSITE" id="PS50929"/>
    </source>
</evidence>
<feature type="domain" description="ABC transporter" evidence="14">
    <location>
        <begin position="374"/>
        <end position="608"/>
    </location>
</feature>
<dbReference type="Proteomes" id="UP000280861">
    <property type="component" value="Unassembled WGS sequence"/>
</dbReference>
<proteinExistence type="inferred from homology"/>
<dbReference type="CDD" id="cd18547">
    <property type="entry name" value="ABC_6TM_Tm288_like"/>
    <property type="match status" value="1"/>
</dbReference>
<dbReference type="SMART" id="SM00382">
    <property type="entry name" value="AAA"/>
    <property type="match status" value="1"/>
</dbReference>
<dbReference type="Gene3D" id="3.40.50.300">
    <property type="entry name" value="P-loop containing nucleotide triphosphate hydrolases"/>
    <property type="match status" value="1"/>
</dbReference>
<protein>
    <recommendedName>
        <fullName evidence="11">Fatty acid ABC transporter ATP-binding/permease protein</fullName>
    </recommendedName>
</protein>
<keyword evidence="8 13" id="KW-0472">Membrane</keyword>
<feature type="domain" description="ABC transmembrane type-1" evidence="15">
    <location>
        <begin position="33"/>
        <end position="320"/>
    </location>
</feature>
<comment type="subcellular location">
    <subcellularLocation>
        <location evidence="1">Cell membrane</location>
        <topology evidence="1">Multi-pass membrane protein</topology>
    </subcellularLocation>
</comment>
<name>A0A3P5XQJ7_9MICC</name>
<evidence type="ECO:0000256" key="2">
    <source>
        <dbReference type="ARBA" id="ARBA00022448"/>
    </source>
</evidence>
<dbReference type="GO" id="GO:0005886">
    <property type="term" value="C:plasma membrane"/>
    <property type="evidence" value="ECO:0007669"/>
    <property type="project" value="UniProtKB-SubCell"/>
</dbReference>
<evidence type="ECO:0000256" key="11">
    <source>
        <dbReference type="ARBA" id="ARBA00071747"/>
    </source>
</evidence>
<evidence type="ECO:0000256" key="5">
    <source>
        <dbReference type="ARBA" id="ARBA00022741"/>
    </source>
</evidence>
<dbReference type="InterPro" id="IPR003593">
    <property type="entry name" value="AAA+_ATPase"/>
</dbReference>
<evidence type="ECO:0000256" key="1">
    <source>
        <dbReference type="ARBA" id="ARBA00004651"/>
    </source>
</evidence>
<dbReference type="RefSeq" id="WP_377946823.1">
    <property type="nucleotide sequence ID" value="NZ_CBCRYA010000001.1"/>
</dbReference>
<comment type="function">
    <text evidence="9">ABC transporter involved in fatty acid import. Transmembrane domains (TMD) form a pore in the membrane and the ATP-binding domain (NBD) is responsible for energy generation.</text>
</comment>
<feature type="transmembrane region" description="Helical" evidence="13">
    <location>
        <begin position="178"/>
        <end position="196"/>
    </location>
</feature>
<dbReference type="InterPro" id="IPR039421">
    <property type="entry name" value="Type_1_exporter"/>
</dbReference>
<evidence type="ECO:0000256" key="13">
    <source>
        <dbReference type="SAM" id="Phobius"/>
    </source>
</evidence>
<evidence type="ECO:0000259" key="14">
    <source>
        <dbReference type="PROSITE" id="PS50893"/>
    </source>
</evidence>
<evidence type="ECO:0000256" key="8">
    <source>
        <dbReference type="ARBA" id="ARBA00023136"/>
    </source>
</evidence>
<dbReference type="InterPro" id="IPR011527">
    <property type="entry name" value="ABC1_TM_dom"/>
</dbReference>
<evidence type="ECO:0000256" key="6">
    <source>
        <dbReference type="ARBA" id="ARBA00022840"/>
    </source>
</evidence>
<dbReference type="PROSITE" id="PS50893">
    <property type="entry name" value="ABC_TRANSPORTER_2"/>
    <property type="match status" value="1"/>
</dbReference>
<evidence type="ECO:0000256" key="12">
    <source>
        <dbReference type="SAM" id="MobiDB-lite"/>
    </source>
</evidence>